<dbReference type="InterPro" id="IPR000014">
    <property type="entry name" value="PAS"/>
</dbReference>
<feature type="modified residue" description="4-aspartylphosphate" evidence="16">
    <location>
        <position position="805"/>
    </location>
</feature>
<evidence type="ECO:0000256" key="11">
    <source>
        <dbReference type="ARBA" id="ARBA00022777"/>
    </source>
</evidence>
<dbReference type="SMART" id="SM00091">
    <property type="entry name" value="PAS"/>
    <property type="match status" value="2"/>
</dbReference>
<dbReference type="RefSeq" id="WP_009541344.1">
    <property type="nucleotide sequence ID" value="NZ_ANHY01000014.1"/>
</dbReference>
<dbReference type="GO" id="GO:0004673">
    <property type="term" value="F:protein histidine kinase activity"/>
    <property type="evidence" value="ECO:0007669"/>
    <property type="project" value="UniProtKB-EC"/>
</dbReference>
<evidence type="ECO:0000256" key="14">
    <source>
        <dbReference type="ARBA" id="ARBA00023026"/>
    </source>
</evidence>
<dbReference type="Gene3D" id="3.30.450.20">
    <property type="entry name" value="PAS domain"/>
    <property type="match status" value="4"/>
</dbReference>
<keyword evidence="5" id="KW-0716">Sensory transduction</keyword>
<dbReference type="GO" id="GO:0009881">
    <property type="term" value="F:photoreceptor activity"/>
    <property type="evidence" value="ECO:0007669"/>
    <property type="project" value="UniProtKB-KW"/>
</dbReference>
<dbReference type="EC" id="2.7.13.3" evidence="2"/>
<evidence type="ECO:0000256" key="13">
    <source>
        <dbReference type="ARBA" id="ARBA00022991"/>
    </source>
</evidence>
<name>K9HEJ1_9PROT</name>
<keyword evidence="10" id="KW-0547">Nucleotide-binding</keyword>
<keyword evidence="12" id="KW-0067">ATP-binding</keyword>
<evidence type="ECO:0000313" key="19">
    <source>
        <dbReference type="EMBL" id="EKV28923.1"/>
    </source>
</evidence>
<dbReference type="NCBIfam" id="TIGR00229">
    <property type="entry name" value="sensory_box"/>
    <property type="match status" value="1"/>
</dbReference>
<dbReference type="eggNOG" id="COG0784">
    <property type="taxonomic scope" value="Bacteria"/>
</dbReference>
<keyword evidence="14" id="KW-0843">Virulence</keyword>
<evidence type="ECO:0000256" key="10">
    <source>
        <dbReference type="ARBA" id="ARBA00022741"/>
    </source>
</evidence>
<dbReference type="InterPro" id="IPR000700">
    <property type="entry name" value="PAS-assoc_C"/>
</dbReference>
<evidence type="ECO:0000256" key="16">
    <source>
        <dbReference type="PROSITE-ProRule" id="PRU00169"/>
    </source>
</evidence>
<evidence type="ECO:0000256" key="8">
    <source>
        <dbReference type="ARBA" id="ARBA00022679"/>
    </source>
</evidence>
<evidence type="ECO:0000256" key="7">
    <source>
        <dbReference type="ARBA" id="ARBA00022643"/>
    </source>
</evidence>
<evidence type="ECO:0000259" key="18">
    <source>
        <dbReference type="PROSITE" id="PS50113"/>
    </source>
</evidence>
<evidence type="ECO:0000256" key="15">
    <source>
        <dbReference type="ARBA" id="ARBA00023170"/>
    </source>
</evidence>
<feature type="domain" description="Response regulatory" evidence="17">
    <location>
        <begin position="755"/>
        <end position="866"/>
    </location>
</feature>
<dbReference type="InterPro" id="IPR013656">
    <property type="entry name" value="PAS_4"/>
</dbReference>
<dbReference type="SMART" id="SM00448">
    <property type="entry name" value="REC"/>
    <property type="match status" value="1"/>
</dbReference>
<feature type="domain" description="PAC" evidence="18">
    <location>
        <begin position="480"/>
        <end position="532"/>
    </location>
</feature>
<dbReference type="CDD" id="cd00130">
    <property type="entry name" value="PAS"/>
    <property type="match status" value="2"/>
</dbReference>
<protein>
    <recommendedName>
        <fullName evidence="2">histidine kinase</fullName>
        <ecNumber evidence="2">2.7.13.3</ecNumber>
    </recommendedName>
</protein>
<dbReference type="AlphaFoldDB" id="K9HEJ1"/>
<sequence>MGALIRSHDWAATPLGHPEDWPVPLKTAAGMMLRATTPVGIYWGPDFALLYNDAWRDLIADKHPAALGRPAREVFPEIWGTIGPLFAGVLAGNGSTHAENQFLPIRRHGRIEDAWFDYSFMEIPLEDGTIGGILNTATETTNRVVAERSRSKAEAALRTSEARARNIVDSIADGLMTFDADWRITFVNPRGEEIIRPMVESGQAILGKVFWDIFPGVDDTAFGAPYRRTMTERVATTVEAYYPPLDAWFYARCYPHAEGVALYFLDITARVRAEEELSRAHAMIDGITQGTQDLIAALDTSYRTLYFNDAYGREYEKLWGHRIRIGENLLEPLAPWPEEQRKAQEIWHRALAGEAFNVIMEFGPSKADTRVYDLRFSPVRDRDGHQIGAAHIFRDVTDQKTLERALRESEERFRALVTSTSNVVYRMSADWSEMRDLEGRGFMADTEEPRQNWMDAYIPPDDRPQVTAAIDEAISGKTIFDQEHRVHRVDGSVGWMRSRAVPLLGDDGEIVEWFGAAIDVTDRKMAEEHQTMLMAELDHRVKNVLAVVQAIAQQSLGRSGGNDGTGARAFVGRIEALAQSHALLAASRWEGARFRDLIDDAVGPYVDAEAPRIRMTGPDLRVTPKAAQTLSLALHELVTNAAKYGALSTPDGRVTIDWSLHDDDGRRLVLRWAEHGGPPIEEPPERKGFGSRLIEQAVAFELSGTVTLDFARDGLKVAFDLPLHRLRAPDDRDGPAARRTPKPAAGHPEALKGRRILLVEDQHLVAEEMGDALRAAGCSVIGPAPTLGHALRSADVDALDGAVLDINLNEEFVWPAARVLRERDIPFVFTTGYSETITFPPELSDAPRIEKPAPPHRLISVLAALVGGG</sequence>
<dbReference type="Pfam" id="PF07536">
    <property type="entry name" value="HWE_HK"/>
    <property type="match status" value="1"/>
</dbReference>
<dbReference type="PROSITE" id="PS50110">
    <property type="entry name" value="RESPONSE_REGULATORY"/>
    <property type="match status" value="1"/>
</dbReference>
<dbReference type="EMBL" id="ANHY01000014">
    <property type="protein sequence ID" value="EKV28923.1"/>
    <property type="molecule type" value="Genomic_DNA"/>
</dbReference>
<dbReference type="InterPro" id="IPR013655">
    <property type="entry name" value="PAS_fold_3"/>
</dbReference>
<comment type="caution">
    <text evidence="19">The sequence shown here is derived from an EMBL/GenBank/DDBJ whole genome shotgun (WGS) entry which is preliminary data.</text>
</comment>
<dbReference type="SUPFAM" id="SSF55785">
    <property type="entry name" value="PYP-like sensor domain (PAS domain)"/>
    <property type="match status" value="3"/>
</dbReference>
<dbReference type="PATRIC" id="fig|1238182.3.peg.2901"/>
<dbReference type="InterPro" id="IPR011006">
    <property type="entry name" value="CheY-like_superfamily"/>
</dbReference>
<dbReference type="GO" id="GO:0005524">
    <property type="term" value="F:ATP binding"/>
    <property type="evidence" value="ECO:0007669"/>
    <property type="project" value="UniProtKB-KW"/>
</dbReference>
<evidence type="ECO:0000256" key="5">
    <source>
        <dbReference type="ARBA" id="ARBA00022606"/>
    </source>
</evidence>
<organism evidence="19 20">
    <name type="scientific">Caenispirillum salinarum AK4</name>
    <dbReference type="NCBI Taxonomy" id="1238182"/>
    <lineage>
        <taxon>Bacteria</taxon>
        <taxon>Pseudomonadati</taxon>
        <taxon>Pseudomonadota</taxon>
        <taxon>Alphaproteobacteria</taxon>
        <taxon>Rhodospirillales</taxon>
        <taxon>Novispirillaceae</taxon>
        <taxon>Caenispirillum</taxon>
    </lineage>
</organism>
<comment type="catalytic activity">
    <reaction evidence="1">
        <text>ATP + protein L-histidine = ADP + protein N-phospho-L-histidine.</text>
        <dbReference type="EC" id="2.7.13.3"/>
    </reaction>
</comment>
<dbReference type="InterPro" id="IPR036890">
    <property type="entry name" value="HATPase_C_sf"/>
</dbReference>
<gene>
    <name evidence="19" type="ORF">C882_0687</name>
</gene>
<keyword evidence="8" id="KW-0808">Transferase</keyword>
<dbReference type="Gene3D" id="3.40.50.2300">
    <property type="match status" value="1"/>
</dbReference>
<dbReference type="OrthoDB" id="341208at2"/>
<dbReference type="Pfam" id="PF08448">
    <property type="entry name" value="PAS_4"/>
    <property type="match status" value="2"/>
</dbReference>
<dbReference type="PROSITE" id="PS50113">
    <property type="entry name" value="PAC"/>
    <property type="match status" value="2"/>
</dbReference>
<dbReference type="eggNOG" id="COG3920">
    <property type="taxonomic scope" value="Bacteria"/>
</dbReference>
<dbReference type="Pfam" id="PF08447">
    <property type="entry name" value="PAS_3"/>
    <property type="match status" value="1"/>
</dbReference>
<evidence type="ECO:0000256" key="9">
    <source>
        <dbReference type="ARBA" id="ARBA00022737"/>
    </source>
</evidence>
<keyword evidence="9" id="KW-0677">Repeat</keyword>
<reference evidence="19 20" key="1">
    <citation type="journal article" date="2013" name="Genome Announc.">
        <title>Draft Genome Sequence of an Alphaproteobacterium, Caenispirillum salinarum AK4(T), Isolated from a Solar Saltern.</title>
        <authorList>
            <person name="Khatri I."/>
            <person name="Singh A."/>
            <person name="Korpole S."/>
            <person name="Pinnaka A.K."/>
            <person name="Subramanian S."/>
        </authorList>
    </citation>
    <scope>NUCLEOTIDE SEQUENCE [LARGE SCALE GENOMIC DNA]</scope>
    <source>
        <strain evidence="19 20">AK4</strain>
    </source>
</reference>
<dbReference type="SMART" id="SM00086">
    <property type="entry name" value="PAC"/>
    <property type="match status" value="2"/>
</dbReference>
<dbReference type="eggNOG" id="COG3355">
    <property type="taxonomic scope" value="Bacteria"/>
</dbReference>
<dbReference type="SUPFAM" id="SSF55874">
    <property type="entry name" value="ATPase domain of HSP90 chaperone/DNA topoisomerase II/histidine kinase"/>
    <property type="match status" value="1"/>
</dbReference>
<feature type="domain" description="PAC" evidence="18">
    <location>
        <begin position="358"/>
        <end position="408"/>
    </location>
</feature>
<keyword evidence="4 16" id="KW-0597">Phosphoprotein</keyword>
<evidence type="ECO:0000256" key="3">
    <source>
        <dbReference type="ARBA" id="ARBA00022543"/>
    </source>
</evidence>
<evidence type="ECO:0000313" key="20">
    <source>
        <dbReference type="Proteomes" id="UP000009881"/>
    </source>
</evidence>
<keyword evidence="15" id="KW-0675">Receptor</keyword>
<keyword evidence="6" id="KW-0285">Flavoprotein</keyword>
<dbReference type="InterPro" id="IPR001789">
    <property type="entry name" value="Sig_transdc_resp-reg_receiver"/>
</dbReference>
<evidence type="ECO:0000256" key="1">
    <source>
        <dbReference type="ARBA" id="ARBA00000085"/>
    </source>
</evidence>
<evidence type="ECO:0000256" key="4">
    <source>
        <dbReference type="ARBA" id="ARBA00022553"/>
    </source>
</evidence>
<keyword evidence="11 19" id="KW-0418">Kinase</keyword>
<keyword evidence="7" id="KW-0288">FMN</keyword>
<dbReference type="eggNOG" id="COG3829">
    <property type="taxonomic scope" value="Bacteria"/>
</dbReference>
<dbReference type="PANTHER" id="PTHR41523:SF8">
    <property type="entry name" value="ETHYLENE RESPONSE SENSOR PROTEIN"/>
    <property type="match status" value="1"/>
</dbReference>
<evidence type="ECO:0000256" key="6">
    <source>
        <dbReference type="ARBA" id="ARBA00022630"/>
    </source>
</evidence>
<dbReference type="STRING" id="1238182.C882_0687"/>
<dbReference type="SUPFAM" id="SSF52172">
    <property type="entry name" value="CheY-like"/>
    <property type="match status" value="1"/>
</dbReference>
<dbReference type="SMART" id="SM00911">
    <property type="entry name" value="HWE_HK"/>
    <property type="match status" value="1"/>
</dbReference>
<evidence type="ECO:0000256" key="2">
    <source>
        <dbReference type="ARBA" id="ARBA00012438"/>
    </source>
</evidence>
<evidence type="ECO:0000259" key="17">
    <source>
        <dbReference type="PROSITE" id="PS50110"/>
    </source>
</evidence>
<dbReference type="Gene3D" id="3.30.565.10">
    <property type="entry name" value="Histidine kinase-like ATPase, C-terminal domain"/>
    <property type="match status" value="1"/>
</dbReference>
<keyword evidence="3" id="KW-0600">Photoreceptor protein</keyword>
<keyword evidence="20" id="KW-1185">Reference proteome</keyword>
<dbReference type="PANTHER" id="PTHR41523">
    <property type="entry name" value="TWO-COMPONENT SYSTEM SENSOR PROTEIN"/>
    <property type="match status" value="1"/>
</dbReference>
<dbReference type="InterPro" id="IPR035965">
    <property type="entry name" value="PAS-like_dom_sf"/>
</dbReference>
<dbReference type="Proteomes" id="UP000009881">
    <property type="component" value="Unassembled WGS sequence"/>
</dbReference>
<dbReference type="InterPro" id="IPR001610">
    <property type="entry name" value="PAC"/>
</dbReference>
<dbReference type="InterPro" id="IPR011102">
    <property type="entry name" value="Sig_transdc_His_kinase_HWE"/>
</dbReference>
<evidence type="ECO:0000256" key="12">
    <source>
        <dbReference type="ARBA" id="ARBA00022840"/>
    </source>
</evidence>
<proteinExistence type="predicted"/>
<dbReference type="GO" id="GO:0000160">
    <property type="term" value="P:phosphorelay signal transduction system"/>
    <property type="evidence" value="ECO:0007669"/>
    <property type="project" value="InterPro"/>
</dbReference>
<keyword evidence="13" id="KW-0157">Chromophore</keyword>
<accession>K9HEJ1</accession>